<evidence type="ECO:0000313" key="2">
    <source>
        <dbReference type="Proteomes" id="UP000464865"/>
    </source>
</evidence>
<protein>
    <submittedName>
        <fullName evidence="1">Uncharacterized protein</fullName>
    </submittedName>
</protein>
<organism evidence="1 2">
    <name type="scientific">Rhizobium oryzihabitans</name>
    <dbReference type="NCBI Taxonomy" id="2267833"/>
    <lineage>
        <taxon>Bacteria</taxon>
        <taxon>Pseudomonadati</taxon>
        <taxon>Pseudomonadota</taxon>
        <taxon>Alphaproteobacteria</taxon>
        <taxon>Hyphomicrobiales</taxon>
        <taxon>Rhizobiaceae</taxon>
        <taxon>Rhizobium/Agrobacterium group</taxon>
        <taxon>Rhizobium</taxon>
    </lineage>
</organism>
<gene>
    <name evidence="1" type="ORF">G3A56_07360</name>
</gene>
<name>A0A7L5BG75_9HYPH</name>
<accession>A0A7L5BG75</accession>
<dbReference type="KEGG" id="roy:G3A56_07360"/>
<dbReference type="EMBL" id="CP048632">
    <property type="protein sequence ID" value="QIB37832.1"/>
    <property type="molecule type" value="Genomic_DNA"/>
</dbReference>
<dbReference type="AlphaFoldDB" id="A0A7L5BG75"/>
<proteinExistence type="predicted"/>
<evidence type="ECO:0000313" key="1">
    <source>
        <dbReference type="EMBL" id="QIB37832.1"/>
    </source>
</evidence>
<keyword evidence="2" id="KW-1185">Reference proteome</keyword>
<reference evidence="1 2" key="1">
    <citation type="submission" date="2020-02" db="EMBL/GenBank/DDBJ databases">
        <title>Plant-Promoting Endophytic Bacterium Rhizobium oryzihabitans sp. nov., Isolated from the Root of Rice.</title>
        <authorList>
            <person name="zhao J."/>
            <person name="Zhang G."/>
        </authorList>
    </citation>
    <scope>NUCLEOTIDE SEQUENCE [LARGE SCALE GENOMIC DNA]</scope>
    <source>
        <strain evidence="1 2">M15</strain>
    </source>
</reference>
<dbReference type="RefSeq" id="WP_003491967.1">
    <property type="nucleotide sequence ID" value="NZ_CP048632.1"/>
</dbReference>
<dbReference type="Proteomes" id="UP000464865">
    <property type="component" value="Chromosome M15-11"/>
</dbReference>
<sequence length="45" mass="5221">MMVQQGWTDRYLDAMNEDEFCFWYEETVALEEAKAEAIKAASGKN</sequence>